<dbReference type="InterPro" id="IPR050268">
    <property type="entry name" value="NADH-dep_flavin_reductase"/>
</dbReference>
<proteinExistence type="predicted"/>
<dbReference type="EC" id="1.-.-.-" evidence="3"/>
<comment type="caution">
    <text evidence="3">The sequence shown here is derived from an EMBL/GenBank/DDBJ whole genome shotgun (WGS) entry which is preliminary data.</text>
</comment>
<dbReference type="Pfam" id="PF01613">
    <property type="entry name" value="Flavin_Reduct"/>
    <property type="match status" value="1"/>
</dbReference>
<dbReference type="RefSeq" id="WP_265508428.1">
    <property type="nucleotide sequence ID" value="NZ_JAOTBE010000077.1"/>
</dbReference>
<protein>
    <submittedName>
        <fullName evidence="3">Flavin reductase family protein</fullName>
        <ecNumber evidence="3">1.-.-.-</ecNumber>
    </submittedName>
</protein>
<evidence type="ECO:0000259" key="2">
    <source>
        <dbReference type="SMART" id="SM00903"/>
    </source>
</evidence>
<reference evidence="3 4" key="1">
    <citation type="submission" date="2024-09" db="EMBL/GenBank/DDBJ databases">
        <authorList>
            <person name="Sun Q."/>
            <person name="Mori K."/>
        </authorList>
    </citation>
    <scope>NUCLEOTIDE SEQUENCE [LARGE SCALE GENOMIC DNA]</scope>
    <source>
        <strain evidence="3 4">CCM 7904</strain>
    </source>
</reference>
<feature type="domain" description="Flavin reductase like" evidence="2">
    <location>
        <begin position="24"/>
        <end position="165"/>
    </location>
</feature>
<dbReference type="Proteomes" id="UP001589795">
    <property type="component" value="Unassembled WGS sequence"/>
</dbReference>
<dbReference type="GO" id="GO:0016491">
    <property type="term" value="F:oxidoreductase activity"/>
    <property type="evidence" value="ECO:0007669"/>
    <property type="project" value="UniProtKB-KW"/>
</dbReference>
<accession>A0ABV6CMQ9</accession>
<dbReference type="EMBL" id="JBHLWQ010000164">
    <property type="protein sequence ID" value="MFC0202047.1"/>
    <property type="molecule type" value="Genomic_DNA"/>
</dbReference>
<dbReference type="InterPro" id="IPR002563">
    <property type="entry name" value="Flavin_Rdtase-like_dom"/>
</dbReference>
<keyword evidence="1 3" id="KW-0560">Oxidoreductase</keyword>
<dbReference type="InterPro" id="IPR012349">
    <property type="entry name" value="Split_barrel_FMN-bd"/>
</dbReference>
<gene>
    <name evidence="3" type="ORF">ACFFIZ_17465</name>
</gene>
<evidence type="ECO:0000313" key="4">
    <source>
        <dbReference type="Proteomes" id="UP001589795"/>
    </source>
</evidence>
<evidence type="ECO:0000313" key="3">
    <source>
        <dbReference type="EMBL" id="MFC0202047.1"/>
    </source>
</evidence>
<evidence type="ECO:0000256" key="1">
    <source>
        <dbReference type="ARBA" id="ARBA00023002"/>
    </source>
</evidence>
<name>A0ABV6CMQ9_9RHOB</name>
<organism evidence="3 4">
    <name type="scientific">Paracoccus rhizosphaerae</name>
    <dbReference type="NCBI Taxonomy" id="1133347"/>
    <lineage>
        <taxon>Bacteria</taxon>
        <taxon>Pseudomonadati</taxon>
        <taxon>Pseudomonadota</taxon>
        <taxon>Alphaproteobacteria</taxon>
        <taxon>Rhodobacterales</taxon>
        <taxon>Paracoccaceae</taxon>
        <taxon>Paracoccus</taxon>
    </lineage>
</organism>
<dbReference type="Gene3D" id="2.30.110.10">
    <property type="entry name" value="Electron Transport, Fmn-binding Protein, Chain A"/>
    <property type="match status" value="1"/>
</dbReference>
<dbReference type="SUPFAM" id="SSF50475">
    <property type="entry name" value="FMN-binding split barrel"/>
    <property type="match status" value="1"/>
</dbReference>
<dbReference type="SMART" id="SM00903">
    <property type="entry name" value="Flavin_Reduct"/>
    <property type="match status" value="1"/>
</dbReference>
<dbReference type="PANTHER" id="PTHR30466:SF1">
    <property type="entry name" value="FMN REDUCTASE (NADH) RUTF"/>
    <property type="match status" value="1"/>
</dbReference>
<sequence length="169" mass="18186">MTRSDEARSFVPDPENGRLLRDAFGRFATGVTVVTAASPEGCVAITANSFSSLSMDPPLVLWSPSLHSARYPAFAQAEHYAIHVLAADQSELAWAVARDRNAVSSRDHDVNAEGVPVLNRCLARFDCRQQAMHEAGDHVIVVGRVLRATISDGEPLAFFGGRVATLAVN</sequence>
<dbReference type="PANTHER" id="PTHR30466">
    <property type="entry name" value="FLAVIN REDUCTASE"/>
    <property type="match status" value="1"/>
</dbReference>
<keyword evidence="4" id="KW-1185">Reference proteome</keyword>